<protein>
    <recommendedName>
        <fullName evidence="5">CENP-V/GFA domain-containing protein</fullName>
    </recommendedName>
</protein>
<dbReference type="PANTHER" id="PTHR33337">
    <property type="entry name" value="GFA DOMAIN-CONTAINING PROTEIN"/>
    <property type="match status" value="1"/>
</dbReference>
<dbReference type="Pfam" id="PF04828">
    <property type="entry name" value="GFA"/>
    <property type="match status" value="1"/>
</dbReference>
<dbReference type="InterPro" id="IPR006913">
    <property type="entry name" value="CENP-V/GFA"/>
</dbReference>
<dbReference type="EMBL" id="CP018799">
    <property type="protein sequence ID" value="ATX79457.1"/>
    <property type="molecule type" value="Genomic_DNA"/>
</dbReference>
<comment type="similarity">
    <text evidence="1">Belongs to the Gfa family.</text>
</comment>
<dbReference type="PANTHER" id="PTHR33337:SF40">
    <property type="entry name" value="CENP-V_GFA DOMAIN-CONTAINING PROTEIN-RELATED"/>
    <property type="match status" value="1"/>
</dbReference>
<dbReference type="PROSITE" id="PS51891">
    <property type="entry name" value="CENP_V_GFA"/>
    <property type="match status" value="1"/>
</dbReference>
<reference evidence="6 7" key="1">
    <citation type="submission" date="2016-12" db="EMBL/GenBank/DDBJ databases">
        <title>Isolation and genomic insights into novel planktonic Zetaproteobacteria from stratified waters of the Chesapeake Bay.</title>
        <authorList>
            <person name="McAllister S.M."/>
            <person name="Kato S."/>
            <person name="Chan C.S."/>
            <person name="Chiu B.K."/>
            <person name="Field E.K."/>
        </authorList>
    </citation>
    <scope>NUCLEOTIDE SEQUENCE [LARGE SCALE GENOMIC DNA]</scope>
    <source>
        <strain evidence="6 7">CP-5</strain>
    </source>
</reference>
<keyword evidence="7" id="KW-1185">Reference proteome</keyword>
<evidence type="ECO:0000256" key="3">
    <source>
        <dbReference type="ARBA" id="ARBA00022833"/>
    </source>
</evidence>
<name>A0A2K8KX31_MARES</name>
<evidence type="ECO:0000256" key="4">
    <source>
        <dbReference type="ARBA" id="ARBA00023239"/>
    </source>
</evidence>
<dbReference type="Gene3D" id="3.90.1590.10">
    <property type="entry name" value="glutathione-dependent formaldehyde- activating enzyme (gfa)"/>
    <property type="match status" value="1"/>
</dbReference>
<dbReference type="GO" id="GO:0016846">
    <property type="term" value="F:carbon-sulfur lyase activity"/>
    <property type="evidence" value="ECO:0007669"/>
    <property type="project" value="InterPro"/>
</dbReference>
<evidence type="ECO:0000313" key="6">
    <source>
        <dbReference type="EMBL" id="ATX79457.1"/>
    </source>
</evidence>
<dbReference type="RefSeq" id="WP_100277346.1">
    <property type="nucleotide sequence ID" value="NZ_CP018799.1"/>
</dbReference>
<dbReference type="InterPro" id="IPR011057">
    <property type="entry name" value="Mss4-like_sf"/>
</dbReference>
<gene>
    <name evidence="6" type="ORF">Ga0123461_1038</name>
</gene>
<dbReference type="Proteomes" id="UP000231701">
    <property type="component" value="Chromosome"/>
</dbReference>
<feature type="domain" description="CENP-V/GFA" evidence="5">
    <location>
        <begin position="4"/>
        <end position="120"/>
    </location>
</feature>
<evidence type="ECO:0000259" key="5">
    <source>
        <dbReference type="PROSITE" id="PS51891"/>
    </source>
</evidence>
<evidence type="ECO:0000256" key="2">
    <source>
        <dbReference type="ARBA" id="ARBA00022723"/>
    </source>
</evidence>
<proteinExistence type="inferred from homology"/>
<accession>A0A2K8KX31</accession>
<organism evidence="6 7">
    <name type="scientific">Mariprofundus aestuarium</name>
    <dbReference type="NCBI Taxonomy" id="1921086"/>
    <lineage>
        <taxon>Bacteria</taxon>
        <taxon>Pseudomonadati</taxon>
        <taxon>Pseudomonadota</taxon>
        <taxon>Candidatius Mariprofundia</taxon>
        <taxon>Mariprofundales</taxon>
        <taxon>Mariprofundaceae</taxon>
        <taxon>Mariprofundus</taxon>
    </lineage>
</organism>
<evidence type="ECO:0000256" key="1">
    <source>
        <dbReference type="ARBA" id="ARBA00005495"/>
    </source>
</evidence>
<evidence type="ECO:0000313" key="7">
    <source>
        <dbReference type="Proteomes" id="UP000231701"/>
    </source>
</evidence>
<sequence length="141" mass="16194">MNELAPNKISCLCGVVTLTTKPIKQQFTACHCGMCRRWGGGPLLAVDCGTEVQFDGDEFVAIYNSSEWAERGFCKKCGTHLFYRLKESREYQIPVGLFEEVVTLKFGLQVFIDRKPDYYTFADITQKMSEEEIYEMYKPKS</sequence>
<keyword evidence="3" id="KW-0862">Zinc</keyword>
<keyword evidence="4" id="KW-0456">Lyase</keyword>
<dbReference type="AlphaFoldDB" id="A0A2K8KX31"/>
<dbReference type="KEGG" id="maes:Ga0123461_1038"/>
<dbReference type="OrthoDB" id="5298448at2"/>
<dbReference type="GO" id="GO:0046872">
    <property type="term" value="F:metal ion binding"/>
    <property type="evidence" value="ECO:0007669"/>
    <property type="project" value="UniProtKB-KW"/>
</dbReference>
<dbReference type="SUPFAM" id="SSF51316">
    <property type="entry name" value="Mss4-like"/>
    <property type="match status" value="1"/>
</dbReference>
<keyword evidence="2" id="KW-0479">Metal-binding</keyword>